<keyword evidence="2" id="KW-1185">Reference proteome</keyword>
<name>A0A5P1ESE2_ASPOF</name>
<dbReference type="Gramene" id="ONK68037">
    <property type="protein sequence ID" value="ONK68037"/>
    <property type="gene ID" value="A4U43_C05F6610"/>
</dbReference>
<gene>
    <name evidence="1" type="ORF">A4U43_C05F6610</name>
</gene>
<dbReference type="EMBL" id="CM007385">
    <property type="protein sequence ID" value="ONK68037.1"/>
    <property type="molecule type" value="Genomic_DNA"/>
</dbReference>
<organism evidence="1 2">
    <name type="scientific">Asparagus officinalis</name>
    <name type="common">Garden asparagus</name>
    <dbReference type="NCBI Taxonomy" id="4686"/>
    <lineage>
        <taxon>Eukaryota</taxon>
        <taxon>Viridiplantae</taxon>
        <taxon>Streptophyta</taxon>
        <taxon>Embryophyta</taxon>
        <taxon>Tracheophyta</taxon>
        <taxon>Spermatophyta</taxon>
        <taxon>Magnoliopsida</taxon>
        <taxon>Liliopsida</taxon>
        <taxon>Asparagales</taxon>
        <taxon>Asparagaceae</taxon>
        <taxon>Asparagoideae</taxon>
        <taxon>Asparagus</taxon>
    </lineage>
</organism>
<accession>A0A5P1ESE2</accession>
<dbReference type="Proteomes" id="UP000243459">
    <property type="component" value="Chromosome 5"/>
</dbReference>
<sequence>MDAEIKAEFERSGFFFQEEEEQILQKCQHVHQLQSQPFGSGLQLGDLLSQQVFVFMTAEYQTPKNSLNQVVL</sequence>
<evidence type="ECO:0000313" key="2">
    <source>
        <dbReference type="Proteomes" id="UP000243459"/>
    </source>
</evidence>
<evidence type="ECO:0000313" key="1">
    <source>
        <dbReference type="EMBL" id="ONK68037.1"/>
    </source>
</evidence>
<protein>
    <submittedName>
        <fullName evidence="1">Uncharacterized protein</fullName>
    </submittedName>
</protein>
<reference evidence="2" key="1">
    <citation type="journal article" date="2017" name="Nat. Commun.">
        <title>The asparagus genome sheds light on the origin and evolution of a young Y chromosome.</title>
        <authorList>
            <person name="Harkess A."/>
            <person name="Zhou J."/>
            <person name="Xu C."/>
            <person name="Bowers J.E."/>
            <person name="Van der Hulst R."/>
            <person name="Ayyampalayam S."/>
            <person name="Mercati F."/>
            <person name="Riccardi P."/>
            <person name="McKain M.R."/>
            <person name="Kakrana A."/>
            <person name="Tang H."/>
            <person name="Ray J."/>
            <person name="Groenendijk J."/>
            <person name="Arikit S."/>
            <person name="Mathioni S.M."/>
            <person name="Nakano M."/>
            <person name="Shan H."/>
            <person name="Telgmann-Rauber A."/>
            <person name="Kanno A."/>
            <person name="Yue Z."/>
            <person name="Chen H."/>
            <person name="Li W."/>
            <person name="Chen Y."/>
            <person name="Xu X."/>
            <person name="Zhang Y."/>
            <person name="Luo S."/>
            <person name="Chen H."/>
            <person name="Gao J."/>
            <person name="Mao Z."/>
            <person name="Pires J.C."/>
            <person name="Luo M."/>
            <person name="Kudrna D."/>
            <person name="Wing R.A."/>
            <person name="Meyers B.C."/>
            <person name="Yi K."/>
            <person name="Kong H."/>
            <person name="Lavrijsen P."/>
            <person name="Sunseri F."/>
            <person name="Falavigna A."/>
            <person name="Ye Y."/>
            <person name="Leebens-Mack J.H."/>
            <person name="Chen G."/>
        </authorList>
    </citation>
    <scope>NUCLEOTIDE SEQUENCE [LARGE SCALE GENOMIC DNA]</scope>
    <source>
        <strain evidence="2">cv. DH0086</strain>
    </source>
</reference>
<dbReference type="AlphaFoldDB" id="A0A5P1ESE2"/>
<proteinExistence type="predicted"/>